<proteinExistence type="predicted"/>
<evidence type="ECO:0000256" key="1">
    <source>
        <dbReference type="SAM" id="MobiDB-lite"/>
    </source>
</evidence>
<reference evidence="2" key="1">
    <citation type="submission" date="2021-05" db="EMBL/GenBank/DDBJ databases">
        <authorList>
            <person name="Alioto T."/>
            <person name="Alioto T."/>
            <person name="Gomez Garrido J."/>
        </authorList>
    </citation>
    <scope>NUCLEOTIDE SEQUENCE</scope>
</reference>
<protein>
    <submittedName>
        <fullName evidence="2">Uncharacterized protein</fullName>
    </submittedName>
</protein>
<accession>A0A8D9EI42</accession>
<name>A0A8D9EI42_9HEMI</name>
<dbReference type="EMBL" id="HBUF01539449">
    <property type="protein sequence ID" value="CAG6754511.1"/>
    <property type="molecule type" value="Transcribed_RNA"/>
</dbReference>
<sequence length="201" mass="23456">MYTIMNQDQNPQPPQQQQQQPPVNAYGNIEHSQNIVTDTPGALQPLHNYTTYELVSQEPVYLGHETTNIIVSAMQVPGQDDLVFFHDNSGVSDMNTYQIEIQDPTPAVEYYQEQHVMSYETLPMQQQHSPQQQQQQHVMQQEQQIVLSQQQAQMITTQQQQQLVEQQQQQQQTNKNKIQFFRIKLKPKSTRCFKNVWGSKN</sequence>
<evidence type="ECO:0000313" key="2">
    <source>
        <dbReference type="EMBL" id="CAG6754511.1"/>
    </source>
</evidence>
<feature type="region of interest" description="Disordered" evidence="1">
    <location>
        <begin position="1"/>
        <end position="22"/>
    </location>
</feature>
<organism evidence="2">
    <name type="scientific">Cacopsylla melanoneura</name>
    <dbReference type="NCBI Taxonomy" id="428564"/>
    <lineage>
        <taxon>Eukaryota</taxon>
        <taxon>Metazoa</taxon>
        <taxon>Ecdysozoa</taxon>
        <taxon>Arthropoda</taxon>
        <taxon>Hexapoda</taxon>
        <taxon>Insecta</taxon>
        <taxon>Pterygota</taxon>
        <taxon>Neoptera</taxon>
        <taxon>Paraneoptera</taxon>
        <taxon>Hemiptera</taxon>
        <taxon>Sternorrhyncha</taxon>
        <taxon>Psylloidea</taxon>
        <taxon>Psyllidae</taxon>
        <taxon>Psyllinae</taxon>
        <taxon>Cacopsylla</taxon>
    </lineage>
</organism>
<dbReference type="AlphaFoldDB" id="A0A8D9EI42"/>